<feature type="domain" description="Glycosyl transferase family 1" evidence="1">
    <location>
        <begin position="208"/>
        <end position="359"/>
    </location>
</feature>
<dbReference type="PANTHER" id="PTHR12526:SF630">
    <property type="entry name" value="GLYCOSYLTRANSFERASE"/>
    <property type="match status" value="1"/>
</dbReference>
<keyword evidence="3" id="KW-1185">Reference proteome</keyword>
<dbReference type="HOGENOM" id="CLU_009583_0_0_10"/>
<evidence type="ECO:0000313" key="2">
    <source>
        <dbReference type="EMBL" id="EOA57659.1"/>
    </source>
</evidence>
<dbReference type="AlphaFoldDB" id="U6RM24"/>
<name>U6RM24_9BACT</name>
<dbReference type="CDD" id="cd03820">
    <property type="entry name" value="GT4_AmsD-like"/>
    <property type="match status" value="1"/>
</dbReference>
<proteinExistence type="predicted"/>
<reference evidence="2 3" key="1">
    <citation type="submission" date="2013-04" db="EMBL/GenBank/DDBJ databases">
        <title>The Genome Sequence of Bacteroides massiliensis DSM 17679.</title>
        <authorList>
            <consortium name="The Broad Institute Genomics Platform"/>
            <person name="Earl A."/>
            <person name="Ward D."/>
            <person name="Feldgarden M."/>
            <person name="Gevers D."/>
            <person name="Martens E."/>
            <person name="Fenner L."/>
            <person name="Roux V."/>
            <person name="Mallet M.N."/>
            <person name="Raoult D."/>
            <person name="Walker B."/>
            <person name="Young S."/>
            <person name="Zeng Q."/>
            <person name="Gargeya S."/>
            <person name="Fitzgerald M."/>
            <person name="Haas B."/>
            <person name="Abouelleil A."/>
            <person name="Allen A.W."/>
            <person name="Alvarado L."/>
            <person name="Arachchi H.M."/>
            <person name="Berlin A.M."/>
            <person name="Chapman S.B."/>
            <person name="Gainer-Dewar J."/>
            <person name="Goldberg J."/>
            <person name="Griggs A."/>
            <person name="Gujja S."/>
            <person name="Hansen M."/>
            <person name="Howarth C."/>
            <person name="Imamovic A."/>
            <person name="Ireland A."/>
            <person name="Larimer J."/>
            <person name="McCowan C."/>
            <person name="Murphy C."/>
            <person name="Pearson M."/>
            <person name="Poon T.W."/>
            <person name="Priest M."/>
            <person name="Roberts A."/>
            <person name="Saif S."/>
            <person name="Shea T."/>
            <person name="Sisk P."/>
            <person name="Sykes S."/>
            <person name="Wortman J."/>
            <person name="Nusbaum C."/>
            <person name="Birren B."/>
        </authorList>
    </citation>
    <scope>NUCLEOTIDE SEQUENCE [LARGE SCALE GENOMIC DNA]</scope>
    <source>
        <strain evidence="3">B84634 / Timone 84634 / DSM 17679 / JCM 13223</strain>
    </source>
</reference>
<dbReference type="STRING" id="1121098.HMPREF1534_00722"/>
<dbReference type="GeneID" id="60063230"/>
<accession>U6RM24</accession>
<dbReference type="PATRIC" id="fig|1121098.3.peg.739"/>
<protein>
    <recommendedName>
        <fullName evidence="1">Glycosyl transferase family 1 domain-containing protein</fullName>
    </recommendedName>
</protein>
<dbReference type="Gene3D" id="3.40.50.2000">
    <property type="entry name" value="Glycogen Phosphorylase B"/>
    <property type="match status" value="2"/>
</dbReference>
<comment type="caution">
    <text evidence="2">The sequence shown here is derived from an EMBL/GenBank/DDBJ whole genome shotgun (WGS) entry which is preliminary data.</text>
</comment>
<dbReference type="GO" id="GO:0016757">
    <property type="term" value="F:glycosyltransferase activity"/>
    <property type="evidence" value="ECO:0007669"/>
    <property type="project" value="InterPro"/>
</dbReference>
<dbReference type="Proteomes" id="UP000017831">
    <property type="component" value="Unassembled WGS sequence"/>
</dbReference>
<dbReference type="OrthoDB" id="9811239at2"/>
<gene>
    <name evidence="2" type="ORF">HMPREF1534_00722</name>
</gene>
<organism evidence="2 3">
    <name type="scientific">Phocaeicola massiliensis B84634 = Timone 84634 = DSM 17679 = JCM 13223</name>
    <dbReference type="NCBI Taxonomy" id="1121098"/>
    <lineage>
        <taxon>Bacteria</taxon>
        <taxon>Pseudomonadati</taxon>
        <taxon>Bacteroidota</taxon>
        <taxon>Bacteroidia</taxon>
        <taxon>Bacteroidales</taxon>
        <taxon>Bacteroidaceae</taxon>
        <taxon>Phocaeicola</taxon>
    </lineage>
</organism>
<dbReference type="Pfam" id="PF00534">
    <property type="entry name" value="Glycos_transf_1"/>
    <property type="match status" value="1"/>
</dbReference>
<dbReference type="RefSeq" id="WP_005937187.1">
    <property type="nucleotide sequence ID" value="NZ_KB890335.1"/>
</dbReference>
<dbReference type="eggNOG" id="COG0438">
    <property type="taxonomic scope" value="Bacteria"/>
</dbReference>
<evidence type="ECO:0000259" key="1">
    <source>
        <dbReference type="Pfam" id="PF00534"/>
    </source>
</evidence>
<dbReference type="PANTHER" id="PTHR12526">
    <property type="entry name" value="GLYCOSYLTRANSFERASE"/>
    <property type="match status" value="1"/>
</dbReference>
<evidence type="ECO:0000313" key="3">
    <source>
        <dbReference type="Proteomes" id="UP000017831"/>
    </source>
</evidence>
<sequence length="382" mass="44216">MKIVYIHESIAHKGGLERIFVDKMNYLADRLQYEVYLLTASQGNTPVSFPLSPRVRHFDLGVRFHSQYQYRYPKRLWEAKKLDNLLKERAQMMIDNIHPDFIICTTAWKPEVIGLLKGKAKKIMESHCAREYMAISDNFSRGCVRDLFDRYAARTKFCAVRKYCDVLVTLTVSDARSWAKGCKQPIRIIPNFTSFVSLEDCPNYNVPRAIAVGRLTYQKGFDQLIKAWAEVYKIYPAWKLDIFGEGILKDELKAQIKAYGLENTVTIRPFTDNIAEEYLKSSFFVLSSNYEGFGLVLIEAMACGLPSVAYNCPHGPADIIYNEKDGMLVEKNDLKCFTRSLIKMIQCNENREWMGQNAKIDMKRYSPENIMAKWNNLFKKMT</sequence>
<dbReference type="SUPFAM" id="SSF53756">
    <property type="entry name" value="UDP-Glycosyltransferase/glycogen phosphorylase"/>
    <property type="match status" value="1"/>
</dbReference>
<dbReference type="InterPro" id="IPR001296">
    <property type="entry name" value="Glyco_trans_1"/>
</dbReference>
<dbReference type="EMBL" id="AQHY01000008">
    <property type="protein sequence ID" value="EOA57659.1"/>
    <property type="molecule type" value="Genomic_DNA"/>
</dbReference>